<evidence type="ECO:0000313" key="3">
    <source>
        <dbReference type="EMBL" id="KIW16866.1"/>
    </source>
</evidence>
<protein>
    <recommendedName>
        <fullName evidence="2">Heterokaryon incompatibility domain-containing protein</fullName>
    </recommendedName>
</protein>
<feature type="region of interest" description="Disordered" evidence="1">
    <location>
        <begin position="168"/>
        <end position="192"/>
    </location>
</feature>
<evidence type="ECO:0000313" key="4">
    <source>
        <dbReference type="Proteomes" id="UP000053328"/>
    </source>
</evidence>
<dbReference type="Pfam" id="PF06985">
    <property type="entry name" value="HET"/>
    <property type="match status" value="1"/>
</dbReference>
<dbReference type="GeneID" id="27331139"/>
<dbReference type="PANTHER" id="PTHR24148:SF73">
    <property type="entry name" value="HET DOMAIN PROTEIN (AFU_ORTHOLOGUE AFUA_8G01020)"/>
    <property type="match status" value="1"/>
</dbReference>
<feature type="region of interest" description="Disordered" evidence="1">
    <location>
        <begin position="11"/>
        <end position="82"/>
    </location>
</feature>
<dbReference type="Proteomes" id="UP000053328">
    <property type="component" value="Unassembled WGS sequence"/>
</dbReference>
<keyword evidence="4" id="KW-1185">Reference proteome</keyword>
<sequence length="919" mass="106522">MPLWRLGLPIRWPTVTTPGPSRHRTSRRGSINEKDSYLDSDEDERVVTTPGPSRHRINWRRRTRENAPSLNSDEDERGPRLSRHKTNRYRCINTIIPRENDPHLDSNEYERIVTISRRHRRRLRANHRLSTRENDACLIPDEYYEIAPTPRHSRHRNDRRRSINTIVTCDNDPFSGSEEGLTSDLPAAENDKSSLPKWQSFFSFLRRLGHRREENSDENARLLDDEDADTSAQVPTHDESLYRALDRKTKEIRLLEIHPAQDPGTIISCNLRTVSLTNDRTSYDALSYAWGDRSAQRLIRINGELMSVKETLYTALRCLRESQRVRTLWIDALCINQDDLDERGHQVRTMKEIYEHAATTRVWLGTETIENDLAFDTLAYLGSAGSGVNHLPDHIIHGLQHLIIFKELLQREWWSRVWVLQEVVLAKEVVFHCGNRLLPMDILIRTYHVLQNSRNNGLLHALDNFESEEGLADFVATMSRGLDPIRNLTRFYQRPSHMSSEFDFILLLAKCRENNATDPRDKIYGLLGLAPPWVTELIEPSYDRSHKHLYTRTALQLMSKLNSSILFNQAGLSSRTATNEVIPSWVPDWSQQGNQWVDIELRLQQEKLFDASGYQLVLLPIHDDGVLMRGLPVDIVIATSDKMPSHCRHPEARACFARWESFSCTGLSSRNFRDQADGMYTESYWQTVLNGALPSNEQAKLRRLRFRDHEIFAEWRRRSQWRATQLESSQTLQSTDLLDEYISSTTRNRRLFMTAGGKLGIGPAGTKRGDYLYLLAGATHPCLLRQVKYRLDLYQLVGECYVHGIMNGEATKMAMTSTAPVSIAGLKKITNVRRRPTKTHGDECFERWIWNHYFAVFERRRSRVRRITLTRSSYEIGGGRYPDLSVLLARDLEVYEQEWCECPPVADDTEQSWRSVVLY</sequence>
<evidence type="ECO:0000256" key="1">
    <source>
        <dbReference type="SAM" id="MobiDB-lite"/>
    </source>
</evidence>
<dbReference type="RefSeq" id="XP_016237082.1">
    <property type="nucleotide sequence ID" value="XM_016378405.1"/>
</dbReference>
<dbReference type="OrthoDB" id="4161734at2759"/>
<dbReference type="InterPro" id="IPR010730">
    <property type="entry name" value="HET"/>
</dbReference>
<dbReference type="EMBL" id="KN847494">
    <property type="protein sequence ID" value="KIW16866.1"/>
    <property type="molecule type" value="Genomic_DNA"/>
</dbReference>
<organism evidence="3 4">
    <name type="scientific">Exophiala spinifera</name>
    <dbReference type="NCBI Taxonomy" id="91928"/>
    <lineage>
        <taxon>Eukaryota</taxon>
        <taxon>Fungi</taxon>
        <taxon>Dikarya</taxon>
        <taxon>Ascomycota</taxon>
        <taxon>Pezizomycotina</taxon>
        <taxon>Eurotiomycetes</taxon>
        <taxon>Chaetothyriomycetidae</taxon>
        <taxon>Chaetothyriales</taxon>
        <taxon>Herpotrichiellaceae</taxon>
        <taxon>Exophiala</taxon>
    </lineage>
</organism>
<feature type="compositionally biased region" description="Basic residues" evidence="1">
    <location>
        <begin position="53"/>
        <end position="63"/>
    </location>
</feature>
<dbReference type="InterPro" id="IPR052895">
    <property type="entry name" value="HetReg/Transcr_Mod"/>
</dbReference>
<dbReference type="Pfam" id="PF26639">
    <property type="entry name" value="Het-6_barrel"/>
    <property type="match status" value="1"/>
</dbReference>
<accession>A0A0D1YNZ8</accession>
<name>A0A0D1YNZ8_9EURO</name>
<gene>
    <name evidence="3" type="ORF">PV08_04056</name>
</gene>
<dbReference type="STRING" id="91928.A0A0D1YNZ8"/>
<dbReference type="PANTHER" id="PTHR24148">
    <property type="entry name" value="ANKYRIN REPEAT DOMAIN-CONTAINING PROTEIN 39 HOMOLOG-RELATED"/>
    <property type="match status" value="1"/>
</dbReference>
<evidence type="ECO:0000259" key="2">
    <source>
        <dbReference type="Pfam" id="PF06985"/>
    </source>
</evidence>
<reference evidence="3 4" key="1">
    <citation type="submission" date="2015-01" db="EMBL/GenBank/DDBJ databases">
        <title>The Genome Sequence of Exophiala spinifera CBS89968.</title>
        <authorList>
            <consortium name="The Broad Institute Genomics Platform"/>
            <person name="Cuomo C."/>
            <person name="de Hoog S."/>
            <person name="Gorbushina A."/>
            <person name="Stielow B."/>
            <person name="Teixiera M."/>
            <person name="Abouelleil A."/>
            <person name="Chapman S.B."/>
            <person name="Priest M."/>
            <person name="Young S.K."/>
            <person name="Wortman J."/>
            <person name="Nusbaum C."/>
            <person name="Birren B."/>
        </authorList>
    </citation>
    <scope>NUCLEOTIDE SEQUENCE [LARGE SCALE GENOMIC DNA]</scope>
    <source>
        <strain evidence="3 4">CBS 89968</strain>
    </source>
</reference>
<proteinExistence type="predicted"/>
<dbReference type="AlphaFoldDB" id="A0A0D1YNZ8"/>
<dbReference type="VEuPathDB" id="FungiDB:PV08_04056"/>
<dbReference type="HOGENOM" id="CLU_004184_7_2_1"/>
<feature type="domain" description="Heterokaryon incompatibility" evidence="2">
    <location>
        <begin position="283"/>
        <end position="422"/>
    </location>
</feature>